<feature type="transmembrane region" description="Helical" evidence="1">
    <location>
        <begin position="100"/>
        <end position="120"/>
    </location>
</feature>
<keyword evidence="3" id="KW-0645">Protease</keyword>
<feature type="domain" description="CAAX prenyl protease 2/Lysostaphin resistance protein A-like" evidence="2">
    <location>
        <begin position="163"/>
        <end position="253"/>
    </location>
</feature>
<dbReference type="InterPro" id="IPR003675">
    <property type="entry name" value="Rce1/LyrA-like_dom"/>
</dbReference>
<keyword evidence="1" id="KW-1133">Transmembrane helix</keyword>
<dbReference type="GO" id="GO:0008237">
    <property type="term" value="F:metallopeptidase activity"/>
    <property type="evidence" value="ECO:0007669"/>
    <property type="project" value="UniProtKB-KW"/>
</dbReference>
<keyword evidence="3" id="KW-0378">Hydrolase</keyword>
<feature type="transmembrane region" description="Helical" evidence="1">
    <location>
        <begin position="60"/>
        <end position="80"/>
    </location>
</feature>
<dbReference type="PANTHER" id="PTHR36435">
    <property type="entry name" value="SLR1288 PROTEIN"/>
    <property type="match status" value="1"/>
</dbReference>
<dbReference type="RefSeq" id="WP_217679758.1">
    <property type="nucleotide sequence ID" value="NZ_JAHRGL010000010.1"/>
</dbReference>
<feature type="transmembrane region" description="Helical" evidence="1">
    <location>
        <begin position="215"/>
        <end position="233"/>
    </location>
</feature>
<evidence type="ECO:0000313" key="3">
    <source>
        <dbReference type="EMBL" id="MBV2131846.1"/>
    </source>
</evidence>
<keyword evidence="3" id="KW-0482">Metalloprotease</keyword>
<evidence type="ECO:0000256" key="1">
    <source>
        <dbReference type="SAM" id="Phobius"/>
    </source>
</evidence>
<protein>
    <submittedName>
        <fullName evidence="3">CPBP family intramembrane metalloprotease</fullName>
    </submittedName>
</protein>
<proteinExistence type="predicted"/>
<dbReference type="EMBL" id="JAHRGL010000010">
    <property type="protein sequence ID" value="MBV2131846.1"/>
    <property type="molecule type" value="Genomic_DNA"/>
</dbReference>
<gene>
    <name evidence="3" type="ORF">KRX52_03425</name>
</gene>
<dbReference type="Pfam" id="PF02517">
    <property type="entry name" value="Rce1-like"/>
    <property type="match status" value="1"/>
</dbReference>
<feature type="transmembrane region" description="Helical" evidence="1">
    <location>
        <begin position="164"/>
        <end position="183"/>
    </location>
</feature>
<dbReference type="PANTHER" id="PTHR36435:SF1">
    <property type="entry name" value="CAAX AMINO TERMINAL PROTEASE FAMILY PROTEIN"/>
    <property type="match status" value="1"/>
</dbReference>
<evidence type="ECO:0000259" key="2">
    <source>
        <dbReference type="Pfam" id="PF02517"/>
    </source>
</evidence>
<keyword evidence="1" id="KW-0812">Transmembrane</keyword>
<keyword evidence="4" id="KW-1185">Reference proteome</keyword>
<feature type="transmembrane region" description="Helical" evidence="1">
    <location>
        <begin position="240"/>
        <end position="262"/>
    </location>
</feature>
<accession>A0ABS6MU22</accession>
<organism evidence="3 4">
    <name type="scientific">Geopseudomonas aromaticivorans</name>
    <dbReference type="NCBI Taxonomy" id="2849492"/>
    <lineage>
        <taxon>Bacteria</taxon>
        <taxon>Pseudomonadati</taxon>
        <taxon>Pseudomonadota</taxon>
        <taxon>Gammaproteobacteria</taxon>
        <taxon>Pseudomonadales</taxon>
        <taxon>Pseudomonadaceae</taxon>
        <taxon>Geopseudomonas</taxon>
    </lineage>
</organism>
<dbReference type="Proteomes" id="UP000813068">
    <property type="component" value="Unassembled WGS sequence"/>
</dbReference>
<name>A0ABS6MU22_9GAMM</name>
<comment type="caution">
    <text evidence="3">The sequence shown here is derived from an EMBL/GenBank/DDBJ whole genome shotgun (WGS) entry which is preliminary data.</text>
</comment>
<feature type="transmembrane region" description="Helical" evidence="1">
    <location>
        <begin position="132"/>
        <end position="158"/>
    </location>
</feature>
<sequence length="265" mass="27900">MRAAASQTPGAVTRAGRYPLLLPALTLLVGLLAGGVQLPGLLLGALFVLWVLHGQSCLRYGLWLGVTLGAGLALAGHLLPGFTPLPLSEARTISADAAPYVVRLHWDKLLLGATLLAWWWRRPRPPQARPLPAWRCALATLLAVPALALALGVVAWQPKWPAELAVWLAVNLAVTALAEELLFRGLLQGALVARLGAARGIGLGAALFGLAHAPFSLPFALVAGVAGLGYGWVLQLSGRLYAALLLHGAVNLLHFLLLSYPLRLG</sequence>
<dbReference type="InterPro" id="IPR052710">
    <property type="entry name" value="CAAX_protease"/>
</dbReference>
<reference evidence="3 4" key="1">
    <citation type="submission" date="2021-06" db="EMBL/GenBank/DDBJ databases">
        <title>Differences between aerobic and microaerobic xylene degrading microbial communities.</title>
        <authorList>
            <person name="Banerjee S."/>
            <person name="Tancsics A."/>
        </authorList>
    </citation>
    <scope>NUCLEOTIDE SEQUENCE [LARGE SCALE GENOMIC DNA]</scope>
    <source>
        <strain evidence="3 4">MAP12</strain>
    </source>
</reference>
<keyword evidence="1" id="KW-0472">Membrane</keyword>
<feature type="transmembrane region" description="Helical" evidence="1">
    <location>
        <begin position="20"/>
        <end position="53"/>
    </location>
</feature>
<evidence type="ECO:0000313" key="4">
    <source>
        <dbReference type="Proteomes" id="UP000813068"/>
    </source>
</evidence>